<accession>A6GE44</accession>
<dbReference type="RefSeq" id="WP_006974984.1">
    <property type="nucleotide sequence ID" value="NZ_ABCS01000079.1"/>
</dbReference>
<comment type="caution">
    <text evidence="3">The sequence shown here is derived from an EMBL/GenBank/DDBJ whole genome shotgun (WGS) entry which is preliminary data.</text>
</comment>
<feature type="signal peptide" evidence="2">
    <location>
        <begin position="1"/>
        <end position="20"/>
    </location>
</feature>
<evidence type="ECO:0000256" key="2">
    <source>
        <dbReference type="SAM" id="SignalP"/>
    </source>
</evidence>
<feature type="chain" id="PRO_5002695453" evidence="2">
    <location>
        <begin position="21"/>
        <end position="128"/>
    </location>
</feature>
<feature type="region of interest" description="Disordered" evidence="1">
    <location>
        <begin position="21"/>
        <end position="59"/>
    </location>
</feature>
<dbReference type="AlphaFoldDB" id="A6GE44"/>
<keyword evidence="2" id="KW-0732">Signal</keyword>
<dbReference type="Proteomes" id="UP000005801">
    <property type="component" value="Unassembled WGS sequence"/>
</dbReference>
<evidence type="ECO:0000256" key="1">
    <source>
        <dbReference type="SAM" id="MobiDB-lite"/>
    </source>
</evidence>
<sequence length="128" mass="13568">MSRILPASLLLALALACVDAPEPAEGAGGPEAVKIDADEAKAMKDARAEQQASKDPPPERVCAHILDLATAHSEARGTPMGETEKTNLESRCLSEAENMALDPYQKRADCVMQIGHFAELPSCEPGND</sequence>
<organism evidence="3 4">
    <name type="scientific">Plesiocystis pacifica SIR-1</name>
    <dbReference type="NCBI Taxonomy" id="391625"/>
    <lineage>
        <taxon>Bacteria</taxon>
        <taxon>Pseudomonadati</taxon>
        <taxon>Myxococcota</taxon>
        <taxon>Polyangia</taxon>
        <taxon>Nannocystales</taxon>
        <taxon>Nannocystaceae</taxon>
        <taxon>Plesiocystis</taxon>
    </lineage>
</organism>
<reference evidence="3 4" key="1">
    <citation type="submission" date="2007-06" db="EMBL/GenBank/DDBJ databases">
        <authorList>
            <person name="Shimkets L."/>
            <person name="Ferriera S."/>
            <person name="Johnson J."/>
            <person name="Kravitz S."/>
            <person name="Beeson K."/>
            <person name="Sutton G."/>
            <person name="Rogers Y.-H."/>
            <person name="Friedman R."/>
            <person name="Frazier M."/>
            <person name="Venter J.C."/>
        </authorList>
    </citation>
    <scope>NUCLEOTIDE SEQUENCE [LARGE SCALE GENOMIC DNA]</scope>
    <source>
        <strain evidence="3 4">SIR-1</strain>
    </source>
</reference>
<keyword evidence="4" id="KW-1185">Reference proteome</keyword>
<dbReference type="STRING" id="391625.PPSIR1_33501"/>
<evidence type="ECO:0000313" key="3">
    <source>
        <dbReference type="EMBL" id="EDM75835.1"/>
    </source>
</evidence>
<protein>
    <submittedName>
        <fullName evidence="3">Uncharacterized protein</fullName>
    </submittedName>
</protein>
<gene>
    <name evidence="3" type="ORF">PPSIR1_33501</name>
</gene>
<feature type="compositionally biased region" description="Basic and acidic residues" evidence="1">
    <location>
        <begin position="33"/>
        <end position="48"/>
    </location>
</feature>
<proteinExistence type="predicted"/>
<name>A6GE44_9BACT</name>
<dbReference type="EMBL" id="ABCS01000079">
    <property type="protein sequence ID" value="EDM75835.1"/>
    <property type="molecule type" value="Genomic_DNA"/>
</dbReference>
<dbReference type="PROSITE" id="PS51257">
    <property type="entry name" value="PROKAR_LIPOPROTEIN"/>
    <property type="match status" value="1"/>
</dbReference>
<evidence type="ECO:0000313" key="4">
    <source>
        <dbReference type="Proteomes" id="UP000005801"/>
    </source>
</evidence>